<keyword evidence="4" id="KW-0732">Signal</keyword>
<evidence type="ECO:0000259" key="6">
    <source>
        <dbReference type="Pfam" id="PF25917"/>
    </source>
</evidence>
<feature type="signal peptide" evidence="4">
    <location>
        <begin position="1"/>
        <end position="26"/>
    </location>
</feature>
<dbReference type="Pfam" id="PF25944">
    <property type="entry name" value="Beta-barrel_RND"/>
    <property type="match status" value="1"/>
</dbReference>
<proteinExistence type="inferred from homology"/>
<reference evidence="9 10" key="1">
    <citation type="submission" date="2020-07" db="EMBL/GenBank/DDBJ databases">
        <authorList>
            <person name="Feng X."/>
        </authorList>
    </citation>
    <scope>NUCLEOTIDE SEQUENCE [LARGE SCALE GENOMIC DNA]</scope>
    <source>
        <strain evidence="9 10">JCM31066</strain>
    </source>
</reference>
<dbReference type="NCBIfam" id="TIGR01730">
    <property type="entry name" value="RND_mfp"/>
    <property type="match status" value="1"/>
</dbReference>
<dbReference type="Gene3D" id="2.40.30.170">
    <property type="match status" value="1"/>
</dbReference>
<sequence length="471" mass="51193">MNLLLKSWLCRVGVVGSLASLSFMLAGCGEKPQQDQKSHARTVTAATVEAKDVPLYYDTLGKITSLESVNIVSQVNGQIMEIHFEQGSTVEEGDLLYTIYQPPYEAAVTQAKGRLQQSIAALEIARLEVERNRPLVPQKLVAEQSFEQMEANVIQLEGQVEENTGALEAAQVNLNYCTITAPVSGMIGIYQVNQGNVVYASANQQLTTIQQMDPIYVDFIVPTTVFPQVQKYYDEAEGNLKILVSYLDGEDDSDNKLSREADLTILGNLVAANTGTVNLRATMKNADYAFWPNQPIAVRIILKTLKDALVVPEGAVAYGQQGTYAFVIKSDNTVEQRTISVGQLQENGTMVVKSGLSAGERVVVEGQVFLMPGNEVIVTSDNPKENRLPKATTDKVIGILKKYNKGSPELFKQIEETGQLPPDLVENLKKHGALSEKEAAFIEQLEGYGDDGKGPTGQSSGSSATPKKAAE</sequence>
<evidence type="ECO:0000256" key="2">
    <source>
        <dbReference type="ARBA" id="ARBA00009477"/>
    </source>
</evidence>
<gene>
    <name evidence="9" type="ORF">H5P28_10985</name>
</gene>
<dbReference type="GO" id="GO:0030313">
    <property type="term" value="C:cell envelope"/>
    <property type="evidence" value="ECO:0007669"/>
    <property type="project" value="UniProtKB-SubCell"/>
</dbReference>
<dbReference type="InterPro" id="IPR006143">
    <property type="entry name" value="RND_pump_MFP"/>
</dbReference>
<evidence type="ECO:0000256" key="4">
    <source>
        <dbReference type="SAM" id="SignalP"/>
    </source>
</evidence>
<feature type="domain" description="Multidrug resistance protein MdtA-like alpha-helical hairpin" evidence="5">
    <location>
        <begin position="108"/>
        <end position="176"/>
    </location>
</feature>
<evidence type="ECO:0000259" key="5">
    <source>
        <dbReference type="Pfam" id="PF25876"/>
    </source>
</evidence>
<dbReference type="AlphaFoldDB" id="A0A842HGN8"/>
<dbReference type="Gene3D" id="2.40.420.20">
    <property type="match status" value="1"/>
</dbReference>
<feature type="domain" description="Multidrug resistance protein MdtA-like beta-barrel" evidence="7">
    <location>
        <begin position="214"/>
        <end position="302"/>
    </location>
</feature>
<dbReference type="InterPro" id="IPR058626">
    <property type="entry name" value="MdtA-like_b-barrel"/>
</dbReference>
<dbReference type="GO" id="GO:0046677">
    <property type="term" value="P:response to antibiotic"/>
    <property type="evidence" value="ECO:0007669"/>
    <property type="project" value="TreeGrafter"/>
</dbReference>
<feature type="chain" id="PRO_5032733187" evidence="4">
    <location>
        <begin position="27"/>
        <end position="471"/>
    </location>
</feature>
<dbReference type="Proteomes" id="UP000546464">
    <property type="component" value="Unassembled WGS sequence"/>
</dbReference>
<name>A0A842HGN8_9BACT</name>
<feature type="region of interest" description="Disordered" evidence="3">
    <location>
        <begin position="444"/>
        <end position="471"/>
    </location>
</feature>
<evidence type="ECO:0000256" key="3">
    <source>
        <dbReference type="SAM" id="MobiDB-lite"/>
    </source>
</evidence>
<comment type="caution">
    <text evidence="9">The sequence shown here is derived from an EMBL/GenBank/DDBJ whole genome shotgun (WGS) entry which is preliminary data.</text>
</comment>
<dbReference type="InterPro" id="IPR058627">
    <property type="entry name" value="MdtA-like_C"/>
</dbReference>
<protein>
    <submittedName>
        <fullName evidence="9">Efflux RND transporter periplasmic adaptor subunit</fullName>
    </submittedName>
</protein>
<dbReference type="InterPro" id="IPR058624">
    <property type="entry name" value="MdtA-like_HH"/>
</dbReference>
<dbReference type="Gene3D" id="2.40.50.100">
    <property type="match status" value="1"/>
</dbReference>
<dbReference type="Pfam" id="PF25917">
    <property type="entry name" value="BSH_RND"/>
    <property type="match status" value="1"/>
</dbReference>
<comment type="similarity">
    <text evidence="2">Belongs to the membrane fusion protein (MFP) (TC 8.A.1) family.</text>
</comment>
<evidence type="ECO:0000256" key="1">
    <source>
        <dbReference type="ARBA" id="ARBA00004196"/>
    </source>
</evidence>
<accession>A0A842HGN8</accession>
<dbReference type="EMBL" id="JACHVB010000034">
    <property type="protein sequence ID" value="MBC2594786.1"/>
    <property type="molecule type" value="Genomic_DNA"/>
</dbReference>
<keyword evidence="10" id="KW-1185">Reference proteome</keyword>
<dbReference type="SUPFAM" id="SSF111369">
    <property type="entry name" value="HlyD-like secretion proteins"/>
    <property type="match status" value="1"/>
</dbReference>
<dbReference type="Pfam" id="PF25967">
    <property type="entry name" value="RND-MFP_C"/>
    <property type="match status" value="1"/>
</dbReference>
<dbReference type="Gene3D" id="1.10.287.470">
    <property type="entry name" value="Helix hairpin bin"/>
    <property type="match status" value="1"/>
</dbReference>
<evidence type="ECO:0000259" key="7">
    <source>
        <dbReference type="Pfam" id="PF25944"/>
    </source>
</evidence>
<evidence type="ECO:0000313" key="9">
    <source>
        <dbReference type="EMBL" id="MBC2594786.1"/>
    </source>
</evidence>
<dbReference type="PROSITE" id="PS51257">
    <property type="entry name" value="PROKAR_LIPOPROTEIN"/>
    <property type="match status" value="1"/>
</dbReference>
<feature type="domain" description="Multidrug resistance protein MdtA-like C-terminal permuted SH3" evidence="8">
    <location>
        <begin position="307"/>
        <end position="366"/>
    </location>
</feature>
<dbReference type="Pfam" id="PF25876">
    <property type="entry name" value="HH_MFP_RND"/>
    <property type="match status" value="1"/>
</dbReference>
<evidence type="ECO:0000259" key="8">
    <source>
        <dbReference type="Pfam" id="PF25967"/>
    </source>
</evidence>
<dbReference type="GO" id="GO:0022857">
    <property type="term" value="F:transmembrane transporter activity"/>
    <property type="evidence" value="ECO:0007669"/>
    <property type="project" value="InterPro"/>
</dbReference>
<dbReference type="PANTHER" id="PTHR30158">
    <property type="entry name" value="ACRA/E-RELATED COMPONENT OF DRUG EFFLUX TRANSPORTER"/>
    <property type="match status" value="1"/>
</dbReference>
<evidence type="ECO:0000313" key="10">
    <source>
        <dbReference type="Proteomes" id="UP000546464"/>
    </source>
</evidence>
<dbReference type="GO" id="GO:0005886">
    <property type="term" value="C:plasma membrane"/>
    <property type="evidence" value="ECO:0007669"/>
    <property type="project" value="TreeGrafter"/>
</dbReference>
<organism evidence="9 10">
    <name type="scientific">Ruficoccus amylovorans</name>
    <dbReference type="NCBI Taxonomy" id="1804625"/>
    <lineage>
        <taxon>Bacteria</taxon>
        <taxon>Pseudomonadati</taxon>
        <taxon>Verrucomicrobiota</taxon>
        <taxon>Opitutia</taxon>
        <taxon>Puniceicoccales</taxon>
        <taxon>Cerasicoccaceae</taxon>
        <taxon>Ruficoccus</taxon>
    </lineage>
</organism>
<comment type="subcellular location">
    <subcellularLocation>
        <location evidence="1">Cell envelope</location>
    </subcellularLocation>
</comment>
<feature type="compositionally biased region" description="Polar residues" evidence="3">
    <location>
        <begin position="456"/>
        <end position="465"/>
    </location>
</feature>
<dbReference type="RefSeq" id="WP_185675751.1">
    <property type="nucleotide sequence ID" value="NZ_JACHVB010000034.1"/>
</dbReference>
<dbReference type="InterPro" id="IPR058625">
    <property type="entry name" value="MdtA-like_BSH"/>
</dbReference>
<feature type="domain" description="Multidrug resistance protein MdtA-like barrel-sandwich hybrid" evidence="6">
    <location>
        <begin position="68"/>
        <end position="210"/>
    </location>
</feature>